<dbReference type="EMBL" id="JACHMB010000001">
    <property type="protein sequence ID" value="MBB5782831.1"/>
    <property type="molecule type" value="Genomic_DNA"/>
</dbReference>
<dbReference type="InterPro" id="IPR036271">
    <property type="entry name" value="Tet_transcr_reg_TetR-rel_C_sf"/>
</dbReference>
<evidence type="ECO:0000313" key="8">
    <source>
        <dbReference type="Proteomes" id="UP000579153"/>
    </source>
</evidence>
<proteinExistence type="predicted"/>
<evidence type="ECO:0000256" key="2">
    <source>
        <dbReference type="ARBA" id="ARBA00023015"/>
    </source>
</evidence>
<reference evidence="7 8" key="1">
    <citation type="submission" date="2020-08" db="EMBL/GenBank/DDBJ databases">
        <title>Sequencing the genomes of 1000 actinobacteria strains.</title>
        <authorList>
            <person name="Klenk H.-P."/>
        </authorList>
    </citation>
    <scope>NUCLEOTIDE SEQUENCE [LARGE SCALE GENOMIC DNA]</scope>
    <source>
        <strain evidence="7 8">DSM 45507</strain>
    </source>
</reference>
<feature type="DNA-binding region" description="H-T-H motif" evidence="5">
    <location>
        <begin position="37"/>
        <end position="56"/>
    </location>
</feature>
<evidence type="ECO:0000256" key="1">
    <source>
        <dbReference type="ARBA" id="ARBA00022491"/>
    </source>
</evidence>
<keyword evidence="8" id="KW-1185">Reference proteome</keyword>
<dbReference type="GO" id="GO:0000976">
    <property type="term" value="F:transcription cis-regulatory region binding"/>
    <property type="evidence" value="ECO:0007669"/>
    <property type="project" value="TreeGrafter"/>
</dbReference>
<dbReference type="PANTHER" id="PTHR30055">
    <property type="entry name" value="HTH-TYPE TRANSCRIPTIONAL REGULATOR RUTR"/>
    <property type="match status" value="1"/>
</dbReference>
<evidence type="ECO:0000259" key="6">
    <source>
        <dbReference type="PROSITE" id="PS50977"/>
    </source>
</evidence>
<dbReference type="PANTHER" id="PTHR30055:SF226">
    <property type="entry name" value="HTH-TYPE TRANSCRIPTIONAL REGULATOR PKSA"/>
    <property type="match status" value="1"/>
</dbReference>
<dbReference type="Proteomes" id="UP000579153">
    <property type="component" value="Unassembled WGS sequence"/>
</dbReference>
<comment type="caution">
    <text evidence="7">The sequence shown here is derived from an EMBL/GenBank/DDBJ whole genome shotgun (WGS) entry which is preliminary data.</text>
</comment>
<name>A0A7W9LGC8_9ACTN</name>
<dbReference type="InterPro" id="IPR009057">
    <property type="entry name" value="Homeodomain-like_sf"/>
</dbReference>
<evidence type="ECO:0000256" key="3">
    <source>
        <dbReference type="ARBA" id="ARBA00023125"/>
    </source>
</evidence>
<dbReference type="Pfam" id="PF13977">
    <property type="entry name" value="TetR_C_6"/>
    <property type="match status" value="1"/>
</dbReference>
<keyword evidence="1" id="KW-0678">Repressor</keyword>
<evidence type="ECO:0000313" key="7">
    <source>
        <dbReference type="EMBL" id="MBB5782831.1"/>
    </source>
</evidence>
<keyword evidence="2" id="KW-0805">Transcription regulation</keyword>
<dbReference type="InterPro" id="IPR001647">
    <property type="entry name" value="HTH_TetR"/>
</dbReference>
<dbReference type="InterPro" id="IPR039538">
    <property type="entry name" value="BetI_C"/>
</dbReference>
<keyword evidence="3 5" id="KW-0238">DNA-binding</keyword>
<sequence>MMASGNRGPYAKTAAVRRRVLEACVDAFGETGFYGATMKDIAKRAGISHTGLLHHFPRKEDLLLGVLELRDERGTEFLEAAKVLDPAADPVETLKGMIAVIVDNELQPGLMELHCVVSGEATSPDHPAHAYYADRYRNLRRFYADIFTALAARDGLRPAIDPETLATMTISLINGLQAQWLFDRDSVQVEYAIREFFLSVIPGLPRAALS</sequence>
<feature type="domain" description="HTH tetR-type" evidence="6">
    <location>
        <begin position="14"/>
        <end position="74"/>
    </location>
</feature>
<dbReference type="SUPFAM" id="SSF48498">
    <property type="entry name" value="Tetracyclin repressor-like, C-terminal domain"/>
    <property type="match status" value="1"/>
</dbReference>
<dbReference type="AlphaFoldDB" id="A0A7W9LGC8"/>
<keyword evidence="4" id="KW-0804">Transcription</keyword>
<accession>A0A7W9LGC8</accession>
<organism evidence="7 8">
    <name type="scientific">Nonomuraea jabiensis</name>
    <dbReference type="NCBI Taxonomy" id="882448"/>
    <lineage>
        <taxon>Bacteria</taxon>
        <taxon>Bacillati</taxon>
        <taxon>Actinomycetota</taxon>
        <taxon>Actinomycetes</taxon>
        <taxon>Streptosporangiales</taxon>
        <taxon>Streptosporangiaceae</taxon>
        <taxon>Nonomuraea</taxon>
    </lineage>
</organism>
<dbReference type="GO" id="GO:0003700">
    <property type="term" value="F:DNA-binding transcription factor activity"/>
    <property type="evidence" value="ECO:0007669"/>
    <property type="project" value="TreeGrafter"/>
</dbReference>
<dbReference type="RefSeq" id="WP_185075856.1">
    <property type="nucleotide sequence ID" value="NZ_JACHMB010000001.1"/>
</dbReference>
<evidence type="ECO:0000256" key="5">
    <source>
        <dbReference type="PROSITE-ProRule" id="PRU00335"/>
    </source>
</evidence>
<dbReference type="PRINTS" id="PR00455">
    <property type="entry name" value="HTHTETR"/>
</dbReference>
<evidence type="ECO:0000256" key="4">
    <source>
        <dbReference type="ARBA" id="ARBA00023163"/>
    </source>
</evidence>
<dbReference type="SUPFAM" id="SSF46689">
    <property type="entry name" value="Homeodomain-like"/>
    <property type="match status" value="1"/>
</dbReference>
<gene>
    <name evidence="7" type="ORF">HD596_009587</name>
</gene>
<dbReference type="Pfam" id="PF00440">
    <property type="entry name" value="TetR_N"/>
    <property type="match status" value="1"/>
</dbReference>
<dbReference type="Gene3D" id="1.10.357.10">
    <property type="entry name" value="Tetracycline Repressor, domain 2"/>
    <property type="match status" value="1"/>
</dbReference>
<dbReference type="InterPro" id="IPR050109">
    <property type="entry name" value="HTH-type_TetR-like_transc_reg"/>
</dbReference>
<dbReference type="PROSITE" id="PS50977">
    <property type="entry name" value="HTH_TETR_2"/>
    <property type="match status" value="1"/>
</dbReference>
<protein>
    <submittedName>
        <fullName evidence="7">AcrR family transcriptional regulator</fullName>
    </submittedName>
</protein>